<evidence type="ECO:0000313" key="6">
    <source>
        <dbReference type="EnsemblPlants" id="OPUNC03G10290.1"/>
    </source>
</evidence>
<dbReference type="OMA" id="TEKCGMV"/>
<dbReference type="AlphaFoldDB" id="A0A0E0KBB3"/>
<keyword evidence="2" id="KW-0812">Transmembrane</keyword>
<dbReference type="GO" id="GO:0004497">
    <property type="term" value="F:monooxygenase activity"/>
    <property type="evidence" value="ECO:0007669"/>
    <property type="project" value="UniProtKB-KW"/>
</dbReference>
<dbReference type="Gene3D" id="1.10.630.10">
    <property type="entry name" value="Cytochrome P450"/>
    <property type="match status" value="1"/>
</dbReference>
<keyword evidence="5" id="KW-0560">Oxidoreductase</keyword>
<evidence type="ECO:0000256" key="2">
    <source>
        <dbReference type="ARBA" id="ARBA00022692"/>
    </source>
</evidence>
<sequence>MAFFLVACLPWVCFILLSLYVFQLLADARRRLPPGPWPPKPLIGDLLALGKGDQQHRSLARLADRYGPVMSLHLGTVLTVVISTPDAMREIFHKNKDNLAGRPIADAFNAMGHSANSLLGLEHPDVKWRAIRRFSTTGLLAPRRLAALQSLCRGKVRGLVRGISELAARGEPVHVRHVVLDMALSLMLSAIYSVDLDPESTTVFRSVVEEAMLLIGTANLSDLFPAIAALDLQGVRRRVAELFTITYRQYDEQVARRRPERDAGEAGKNDLLNVVLDMEREWQQKGSVLSHDAMRVLFTDLYGAGASTTSVLIEWAIADLLQNPESMRKIKEEITNVIGTNAQIQESDIAQLPYLQAVVKETLRLRAVAPLVPRRAEATIEVQGFTIPKGTNVILNLWAINRDARAWNYPDKFMPERFIGNDINYLGQDFQFVPFGVGRRICLGLPLAQKVMYLVLGTLVHQFEWTLHEELKESGIDMTEKCGMVLCLANPLKVMAKKNTVKHLSEVFKSKHNCQN</sequence>
<evidence type="ECO:0000313" key="7">
    <source>
        <dbReference type="Proteomes" id="UP000026962"/>
    </source>
</evidence>
<dbReference type="eggNOG" id="KOG0156">
    <property type="taxonomic scope" value="Eukaryota"/>
</dbReference>
<accession>A0A0E0KBB3</accession>
<dbReference type="GO" id="GO:0020037">
    <property type="term" value="F:heme binding"/>
    <property type="evidence" value="ECO:0007669"/>
    <property type="project" value="InterPro"/>
</dbReference>
<dbReference type="InterPro" id="IPR017972">
    <property type="entry name" value="Cyt_P450_CS"/>
</dbReference>
<reference evidence="6" key="2">
    <citation type="submission" date="2018-05" db="EMBL/GenBank/DDBJ databases">
        <title>OpunRS2 (Oryza punctata Reference Sequence Version 2).</title>
        <authorList>
            <person name="Zhang J."/>
            <person name="Kudrna D."/>
            <person name="Lee S."/>
            <person name="Talag J."/>
            <person name="Welchert J."/>
            <person name="Wing R.A."/>
        </authorList>
    </citation>
    <scope>NUCLEOTIDE SEQUENCE [LARGE SCALE GENOMIC DNA]</scope>
</reference>
<keyword evidence="7" id="KW-1185">Reference proteome</keyword>
<feature type="binding site" description="axial binding residue" evidence="4">
    <location>
        <position position="442"/>
    </location>
    <ligand>
        <name>heme</name>
        <dbReference type="ChEBI" id="CHEBI:30413"/>
    </ligand>
    <ligandPart>
        <name>Fe</name>
        <dbReference type="ChEBI" id="CHEBI:18248"/>
    </ligandPart>
</feature>
<dbReference type="Gramene" id="OPUNC03G10290.1">
    <property type="protein sequence ID" value="OPUNC03G10290.1"/>
    <property type="gene ID" value="OPUNC03G10290"/>
</dbReference>
<comment type="similarity">
    <text evidence="1 5">Belongs to the cytochrome P450 family.</text>
</comment>
<keyword evidence="3" id="KW-0472">Membrane</keyword>
<evidence type="ECO:0000256" key="4">
    <source>
        <dbReference type="PIRSR" id="PIRSR602401-1"/>
    </source>
</evidence>
<dbReference type="STRING" id="4537.A0A0E0KBB3"/>
<evidence type="ECO:0000256" key="1">
    <source>
        <dbReference type="ARBA" id="ARBA00010617"/>
    </source>
</evidence>
<evidence type="ECO:0000256" key="5">
    <source>
        <dbReference type="RuleBase" id="RU000461"/>
    </source>
</evidence>
<keyword evidence="5" id="KW-0503">Monooxygenase</keyword>
<evidence type="ECO:0008006" key="8">
    <source>
        <dbReference type="Google" id="ProtNLM"/>
    </source>
</evidence>
<dbReference type="FunFam" id="1.10.630.10:FF:000163">
    <property type="entry name" value="Geraniol 8-hydroxylase"/>
    <property type="match status" value="1"/>
</dbReference>
<dbReference type="EnsemblPlants" id="OPUNC03G10290.1">
    <property type="protein sequence ID" value="OPUNC03G10290.1"/>
    <property type="gene ID" value="OPUNC03G10290"/>
</dbReference>
<dbReference type="GO" id="GO:0005506">
    <property type="term" value="F:iron ion binding"/>
    <property type="evidence" value="ECO:0007669"/>
    <property type="project" value="InterPro"/>
</dbReference>
<organism evidence="6">
    <name type="scientific">Oryza punctata</name>
    <name type="common">Red rice</name>
    <dbReference type="NCBI Taxonomy" id="4537"/>
    <lineage>
        <taxon>Eukaryota</taxon>
        <taxon>Viridiplantae</taxon>
        <taxon>Streptophyta</taxon>
        <taxon>Embryophyta</taxon>
        <taxon>Tracheophyta</taxon>
        <taxon>Spermatophyta</taxon>
        <taxon>Magnoliopsida</taxon>
        <taxon>Liliopsida</taxon>
        <taxon>Poales</taxon>
        <taxon>Poaceae</taxon>
        <taxon>BOP clade</taxon>
        <taxon>Oryzoideae</taxon>
        <taxon>Oryzeae</taxon>
        <taxon>Oryzinae</taxon>
        <taxon>Oryza</taxon>
    </lineage>
</organism>
<dbReference type="InterPro" id="IPR001128">
    <property type="entry name" value="Cyt_P450"/>
</dbReference>
<comment type="cofactor">
    <cofactor evidence="4">
        <name>heme</name>
        <dbReference type="ChEBI" id="CHEBI:30413"/>
    </cofactor>
</comment>
<evidence type="ECO:0000256" key="3">
    <source>
        <dbReference type="ARBA" id="ARBA00022989"/>
    </source>
</evidence>
<dbReference type="HOGENOM" id="CLU_001570_4_2_1"/>
<keyword evidence="4 5" id="KW-0479">Metal-binding</keyword>
<protein>
    <recommendedName>
        <fullName evidence="8">Cytochrome P450 family protein</fullName>
    </recommendedName>
</protein>
<proteinExistence type="inferred from homology"/>
<keyword evidence="4 5" id="KW-0408">Iron</keyword>
<dbReference type="PRINTS" id="PR00385">
    <property type="entry name" value="P450"/>
</dbReference>
<dbReference type="PANTHER" id="PTHR47950">
    <property type="entry name" value="CYTOCHROME P450, FAMILY 76, SUBFAMILY C, POLYPEPTIDE 5-RELATED"/>
    <property type="match status" value="1"/>
</dbReference>
<name>A0A0E0KBB3_ORYPU</name>
<dbReference type="GO" id="GO:0016705">
    <property type="term" value="F:oxidoreductase activity, acting on paired donors, with incorporation or reduction of molecular oxygen"/>
    <property type="evidence" value="ECO:0007669"/>
    <property type="project" value="InterPro"/>
</dbReference>
<dbReference type="SUPFAM" id="SSF48264">
    <property type="entry name" value="Cytochrome P450"/>
    <property type="match status" value="1"/>
</dbReference>
<dbReference type="PANTHER" id="PTHR47950:SF44">
    <property type="entry name" value="CYTOCHROME P450, FAMILY 76, SUBFAMILY C, POLYPEPTIDE 5-RELATED"/>
    <property type="match status" value="1"/>
</dbReference>
<dbReference type="InterPro" id="IPR002401">
    <property type="entry name" value="Cyt_P450_E_grp-I"/>
</dbReference>
<dbReference type="Pfam" id="PF00067">
    <property type="entry name" value="p450"/>
    <property type="match status" value="1"/>
</dbReference>
<keyword evidence="4 5" id="KW-0349">Heme</keyword>
<dbReference type="InterPro" id="IPR036396">
    <property type="entry name" value="Cyt_P450_sf"/>
</dbReference>
<dbReference type="Proteomes" id="UP000026962">
    <property type="component" value="Chromosome 3"/>
</dbReference>
<dbReference type="PRINTS" id="PR00463">
    <property type="entry name" value="EP450I"/>
</dbReference>
<dbReference type="PROSITE" id="PS00086">
    <property type="entry name" value="CYTOCHROME_P450"/>
    <property type="match status" value="1"/>
</dbReference>
<reference evidence="6" key="1">
    <citation type="submission" date="2015-04" db="UniProtKB">
        <authorList>
            <consortium name="EnsemblPlants"/>
        </authorList>
    </citation>
    <scope>IDENTIFICATION</scope>
</reference>
<keyword evidence="3" id="KW-1133">Transmembrane helix</keyword>